<reference evidence="3" key="2">
    <citation type="journal article" date="2021" name="World Allergy Organ. J.">
        <title>Chromosome-level assembly of Dermatophagoides farinae genome and transcriptome reveals two novel allergens Der f 37 and Der f 39.</title>
        <authorList>
            <person name="Chen J."/>
            <person name="Cai Z."/>
            <person name="Fan D."/>
            <person name="Hu J."/>
            <person name="Hou Y."/>
            <person name="He Y."/>
            <person name="Zhang Z."/>
            <person name="Zhao Z."/>
            <person name="Gao P."/>
            <person name="Hu W."/>
            <person name="Sun J."/>
            <person name="Li J."/>
            <person name="Ji K."/>
        </authorList>
    </citation>
    <scope>NUCLEOTIDE SEQUENCE</scope>
    <source>
        <strain evidence="3">JKM2019</strain>
    </source>
</reference>
<dbReference type="AlphaFoldDB" id="A0A9D4SDX2"/>
<feature type="transmembrane region" description="Helical" evidence="1">
    <location>
        <begin position="275"/>
        <end position="296"/>
    </location>
</feature>
<dbReference type="InterPro" id="IPR013783">
    <property type="entry name" value="Ig-like_fold"/>
</dbReference>
<dbReference type="Proteomes" id="UP000828236">
    <property type="component" value="Unassembled WGS sequence"/>
</dbReference>
<reference evidence="3" key="1">
    <citation type="submission" date="2020-06" db="EMBL/GenBank/DDBJ databases">
        <authorList>
            <person name="Ji K."/>
            <person name="Li J."/>
        </authorList>
    </citation>
    <scope>NUCLEOTIDE SEQUENCE</scope>
    <source>
        <strain evidence="3">JKM2019</strain>
        <tissue evidence="3">Whole body</tissue>
    </source>
</reference>
<keyword evidence="1" id="KW-0812">Transmembrane</keyword>
<dbReference type="InterPro" id="IPR036179">
    <property type="entry name" value="Ig-like_dom_sf"/>
</dbReference>
<dbReference type="Gene3D" id="2.60.40.10">
    <property type="entry name" value="Immunoglobulins"/>
    <property type="match status" value="1"/>
</dbReference>
<dbReference type="InterPro" id="IPR003599">
    <property type="entry name" value="Ig_sub"/>
</dbReference>
<dbReference type="InterPro" id="IPR007110">
    <property type="entry name" value="Ig-like_dom"/>
</dbReference>
<proteinExistence type="predicted"/>
<feature type="domain" description="Ig-like" evidence="2">
    <location>
        <begin position="24"/>
        <end position="96"/>
    </location>
</feature>
<organism evidence="3">
    <name type="scientific">Dermatophagoides farinae</name>
    <name type="common">American house dust mite</name>
    <dbReference type="NCBI Taxonomy" id="6954"/>
    <lineage>
        <taxon>Eukaryota</taxon>
        <taxon>Metazoa</taxon>
        <taxon>Ecdysozoa</taxon>
        <taxon>Arthropoda</taxon>
        <taxon>Chelicerata</taxon>
        <taxon>Arachnida</taxon>
        <taxon>Acari</taxon>
        <taxon>Acariformes</taxon>
        <taxon>Sarcoptiformes</taxon>
        <taxon>Astigmata</taxon>
        <taxon>Psoroptidia</taxon>
        <taxon>Analgoidea</taxon>
        <taxon>Pyroglyphidae</taxon>
        <taxon>Dermatophagoidinae</taxon>
        <taxon>Dermatophagoides</taxon>
    </lineage>
</organism>
<evidence type="ECO:0000259" key="2">
    <source>
        <dbReference type="PROSITE" id="PS50835"/>
    </source>
</evidence>
<dbReference type="PROSITE" id="PS50835">
    <property type="entry name" value="IG_LIKE"/>
    <property type="match status" value="1"/>
</dbReference>
<evidence type="ECO:0000256" key="1">
    <source>
        <dbReference type="SAM" id="Phobius"/>
    </source>
</evidence>
<gene>
    <name evidence="3" type="ORF">HUG17_2515</name>
</gene>
<keyword evidence="1" id="KW-1133">Transmembrane helix</keyword>
<dbReference type="SMART" id="SM00409">
    <property type="entry name" value="IG"/>
    <property type="match status" value="2"/>
</dbReference>
<keyword evidence="1" id="KW-0472">Membrane</keyword>
<name>A0A9D4SDX2_DERFA</name>
<sequence length="310" mass="36298">MNLFDRSMMIKSIHCEYVLLTEYQSLNLSCKIFNHSSSSSITIVNWYKDQKLIIDSSLSPNNYNRTKFHLINQNDSIIILNLLKAKPIDVGDYECRQIMLLDLNSTKILHIHRFAVRAKPRIRSELFGKNVISQTVWANEEWRMKCSFVSKYHQINSTLDIVRIEEVDDDHHHHNNGNVGGGYIFSYDNYTKIKNKTKQWLHRNNDRVQIQLYNMVMAKQQQSSDNNNNNNQTVIELKISNVNFKDRGYLGCIGINPVANDNLLILLRVNDRIRILCPIIVIITLSLYLFTIITIYEYRRISPFSLLQLD</sequence>
<accession>A0A9D4SDX2</accession>
<dbReference type="EMBL" id="SDOV01000007">
    <property type="protein sequence ID" value="KAH7638482.1"/>
    <property type="molecule type" value="Genomic_DNA"/>
</dbReference>
<dbReference type="SUPFAM" id="SSF48726">
    <property type="entry name" value="Immunoglobulin"/>
    <property type="match status" value="1"/>
</dbReference>
<evidence type="ECO:0000313" key="3">
    <source>
        <dbReference type="EMBL" id="KAH7638482.1"/>
    </source>
</evidence>
<protein>
    <recommendedName>
        <fullName evidence="2">Ig-like domain-containing protein</fullName>
    </recommendedName>
</protein>
<comment type="caution">
    <text evidence="3">The sequence shown here is derived from an EMBL/GenBank/DDBJ whole genome shotgun (WGS) entry which is preliminary data.</text>
</comment>